<dbReference type="RefSeq" id="WP_056955575.1">
    <property type="nucleotide sequence ID" value="NZ_AZFK01000087.1"/>
</dbReference>
<sequence>MYEQQSLLGDDIDYKATEANVKHFLTRVYPRAKRMAGKELANIQSPQITDMPKGAPAGNPLEQRIIQRSYAQQVVKATVDAIYRCDAFSREVLDLLYLQGYSDSACYMAIGYQRSQYFKRIKPKALRQFAEAYELEDLEIHR</sequence>
<protein>
    <recommendedName>
        <fullName evidence="3">Transcriptional regulator</fullName>
    </recommendedName>
</protein>
<evidence type="ECO:0000313" key="2">
    <source>
        <dbReference type="Proteomes" id="UP000050816"/>
    </source>
</evidence>
<gene>
    <name evidence="1" type="ORF">FC43_GL000914</name>
</gene>
<evidence type="ECO:0008006" key="3">
    <source>
        <dbReference type="Google" id="ProtNLM"/>
    </source>
</evidence>
<name>A0A0R1U9D2_9LACO</name>
<dbReference type="EMBL" id="AZFK01000087">
    <property type="protein sequence ID" value="KRL87811.1"/>
    <property type="molecule type" value="Genomic_DNA"/>
</dbReference>
<dbReference type="AlphaFoldDB" id="A0A0R1U9D2"/>
<dbReference type="InterPro" id="IPR006524">
    <property type="entry name" value="ArpU-like"/>
</dbReference>
<proteinExistence type="predicted"/>
<dbReference type="Proteomes" id="UP000050816">
    <property type="component" value="Unassembled WGS sequence"/>
</dbReference>
<dbReference type="PATRIC" id="fig|1423760.3.peg.939"/>
<dbReference type="NCBIfam" id="TIGR01637">
    <property type="entry name" value="phage_arpU"/>
    <property type="match status" value="1"/>
</dbReference>
<evidence type="ECO:0000313" key="1">
    <source>
        <dbReference type="EMBL" id="KRL87811.1"/>
    </source>
</evidence>
<comment type="caution">
    <text evidence="1">The sequence shown here is derived from an EMBL/GenBank/DDBJ whole genome shotgun (WGS) entry which is preliminary data.</text>
</comment>
<accession>A0A0R1U9D2</accession>
<organism evidence="1 2">
    <name type="scientific">Limosilactobacillus ingluviei DSM 15946</name>
    <dbReference type="NCBI Taxonomy" id="1423760"/>
    <lineage>
        <taxon>Bacteria</taxon>
        <taxon>Bacillati</taxon>
        <taxon>Bacillota</taxon>
        <taxon>Bacilli</taxon>
        <taxon>Lactobacillales</taxon>
        <taxon>Lactobacillaceae</taxon>
        <taxon>Limosilactobacillus</taxon>
    </lineage>
</organism>
<reference evidence="1 2" key="1">
    <citation type="journal article" date="2015" name="Genome Announc.">
        <title>Expanding the biotechnology potential of lactobacilli through comparative genomics of 213 strains and associated genera.</title>
        <authorList>
            <person name="Sun Z."/>
            <person name="Harris H.M."/>
            <person name="McCann A."/>
            <person name="Guo C."/>
            <person name="Argimon S."/>
            <person name="Zhang W."/>
            <person name="Yang X."/>
            <person name="Jeffery I.B."/>
            <person name="Cooney J.C."/>
            <person name="Kagawa T.F."/>
            <person name="Liu W."/>
            <person name="Song Y."/>
            <person name="Salvetti E."/>
            <person name="Wrobel A."/>
            <person name="Rasinkangas P."/>
            <person name="Parkhill J."/>
            <person name="Rea M.C."/>
            <person name="O'Sullivan O."/>
            <person name="Ritari J."/>
            <person name="Douillard F.P."/>
            <person name="Paul Ross R."/>
            <person name="Yang R."/>
            <person name="Briner A.E."/>
            <person name="Felis G.E."/>
            <person name="de Vos W.M."/>
            <person name="Barrangou R."/>
            <person name="Klaenhammer T.R."/>
            <person name="Caufield P.W."/>
            <person name="Cui Y."/>
            <person name="Zhang H."/>
            <person name="O'Toole P.W."/>
        </authorList>
    </citation>
    <scope>NUCLEOTIDE SEQUENCE [LARGE SCALE GENOMIC DNA]</scope>
    <source>
        <strain evidence="1 2">DSM 15946</strain>
    </source>
</reference>